<dbReference type="InterPro" id="IPR011990">
    <property type="entry name" value="TPR-like_helical_dom_sf"/>
</dbReference>
<keyword evidence="1" id="KW-0677">Repeat</keyword>
<dbReference type="Pfam" id="PF13041">
    <property type="entry name" value="PPR_2"/>
    <property type="match status" value="2"/>
</dbReference>
<dbReference type="NCBIfam" id="TIGR00756">
    <property type="entry name" value="PPR"/>
    <property type="match status" value="5"/>
</dbReference>
<feature type="repeat" description="PPR" evidence="2">
    <location>
        <begin position="9"/>
        <end position="43"/>
    </location>
</feature>
<evidence type="ECO:0008006" key="6">
    <source>
        <dbReference type="Google" id="ProtNLM"/>
    </source>
</evidence>
<dbReference type="PROSITE" id="PS51375">
    <property type="entry name" value="PPR"/>
    <property type="match status" value="5"/>
</dbReference>
<proteinExistence type="predicted"/>
<keyword evidence="5" id="KW-1185">Reference proteome</keyword>
<feature type="repeat" description="PPR" evidence="2">
    <location>
        <begin position="79"/>
        <end position="113"/>
    </location>
</feature>
<feature type="region of interest" description="Disordered" evidence="3">
    <location>
        <begin position="415"/>
        <end position="437"/>
    </location>
</feature>
<feature type="compositionally biased region" description="Low complexity" evidence="3">
    <location>
        <begin position="202"/>
        <end position="213"/>
    </location>
</feature>
<feature type="compositionally biased region" description="Basic and acidic residues" evidence="3">
    <location>
        <begin position="240"/>
        <end position="251"/>
    </location>
</feature>
<feature type="compositionally biased region" description="Basic and acidic residues" evidence="3">
    <location>
        <begin position="415"/>
        <end position="429"/>
    </location>
</feature>
<dbReference type="InterPro" id="IPR002885">
    <property type="entry name" value="PPR_rpt"/>
</dbReference>
<feature type="compositionally biased region" description="Basic residues" evidence="3">
    <location>
        <begin position="264"/>
        <end position="274"/>
    </location>
</feature>
<protein>
    <recommendedName>
        <fullName evidence="6">Pentatricopeptide repeat-containing protein</fullName>
    </recommendedName>
</protein>
<feature type="repeat" description="PPR" evidence="2">
    <location>
        <begin position="149"/>
        <end position="183"/>
    </location>
</feature>
<dbReference type="OrthoDB" id="1934535at2759"/>
<reference evidence="4 5" key="1">
    <citation type="submission" date="2020-04" db="EMBL/GenBank/DDBJ databases">
        <title>Plant Genome Project.</title>
        <authorList>
            <person name="Zhang R.-G."/>
        </authorList>
    </citation>
    <scope>NUCLEOTIDE SEQUENCE [LARGE SCALE GENOMIC DNA]</scope>
    <source>
        <strain evidence="4">YNK0</strain>
        <tissue evidence="4">Leaf</tissue>
    </source>
</reference>
<evidence type="ECO:0000256" key="2">
    <source>
        <dbReference type="PROSITE-ProRule" id="PRU00708"/>
    </source>
</evidence>
<dbReference type="Pfam" id="PF01535">
    <property type="entry name" value="PPR"/>
    <property type="match status" value="1"/>
</dbReference>
<dbReference type="PANTHER" id="PTHR47422:SF1">
    <property type="entry name" value="DNAJ HEAT SHOCK N-TERMINAL DOMAIN-CONTAINING PROTEIN"/>
    <property type="match status" value="1"/>
</dbReference>
<dbReference type="EMBL" id="JABCRI010000002">
    <property type="protein sequence ID" value="KAF8411864.1"/>
    <property type="molecule type" value="Genomic_DNA"/>
</dbReference>
<dbReference type="Gene3D" id="1.25.40.10">
    <property type="entry name" value="Tetratricopeptide repeat domain"/>
    <property type="match status" value="2"/>
</dbReference>
<sequence length="601" mass="67511">MNLVGISPDIATHSILINCFCGLRRVDFGFSVLGSILKRGYAPNVVTFTTLIKGLCAEDRIIQGVELLNKMAETEYQPNIITYGTIINWLCKTGNAGTAMRVLRKMEKGSCKPSLVVYSMIIDSLCKDRLVTKALELLSEMTGKGIQPDVVTYSCLIDGLYSSGRWKEATRLFNEMRKIKEVPNCRTSKSIRSKRKHLEETSSSSSSQSSSSDPDSERSPEKRYSSHRHREDRHKSINGSKKEKEKNERTGKSRNKKERQDRKGKQRRDPKRRSRREDRRRLAKTNDTESSDDDHLEPSKSRNKPETILRYILKTFLNVGDDLKQLLKMIDDGQAVDTRGISNRSLVKHLKKLFLSLNLKENDDGIFLLPPKVRPTLEVVGPMICSHLRPKDQQFSNSASANVMESIPLDADSKKMIDDNQLTKDDASAPKRRASRNSYSYRGAMDLTGLGKISPKNSSYLLYVGVLERTKYDNPKDYSRPILEAAVEDPNGTSLHNFALFQVSSLSSGLEMNKGVIGPEMPSSELLAAAAKLTEAESLLREAELENDTEIFIGPPPPAVVAEAESANDAERFEEVLNSIHYTTLMNLFKNYLLPCVHNVS</sequence>
<feature type="repeat" description="PPR" evidence="2">
    <location>
        <begin position="114"/>
        <end position="148"/>
    </location>
</feature>
<comment type="caution">
    <text evidence="4">The sequence shown here is derived from an EMBL/GenBank/DDBJ whole genome shotgun (WGS) entry which is preliminary data.</text>
</comment>
<dbReference type="PANTHER" id="PTHR47422">
    <property type="entry name" value="DNAJ HEAT SHOCK N-TERMINAL DOMAIN-CONTAINING PROTEIN"/>
    <property type="match status" value="1"/>
</dbReference>
<feature type="region of interest" description="Disordered" evidence="3">
    <location>
        <begin position="184"/>
        <end position="302"/>
    </location>
</feature>
<evidence type="ECO:0000313" key="4">
    <source>
        <dbReference type="EMBL" id="KAF8411864.1"/>
    </source>
</evidence>
<evidence type="ECO:0000256" key="1">
    <source>
        <dbReference type="ARBA" id="ARBA00022737"/>
    </source>
</evidence>
<evidence type="ECO:0000256" key="3">
    <source>
        <dbReference type="SAM" id="MobiDB-lite"/>
    </source>
</evidence>
<dbReference type="AlphaFoldDB" id="A0A834ZQL8"/>
<feature type="compositionally biased region" description="Basic and acidic residues" evidence="3">
    <location>
        <begin position="275"/>
        <end position="287"/>
    </location>
</feature>
<dbReference type="Proteomes" id="UP000655225">
    <property type="component" value="Unassembled WGS sequence"/>
</dbReference>
<feature type="repeat" description="PPR" evidence="2">
    <location>
        <begin position="44"/>
        <end position="78"/>
    </location>
</feature>
<evidence type="ECO:0000313" key="5">
    <source>
        <dbReference type="Proteomes" id="UP000655225"/>
    </source>
</evidence>
<organism evidence="4 5">
    <name type="scientific">Tetracentron sinense</name>
    <name type="common">Spur-leaf</name>
    <dbReference type="NCBI Taxonomy" id="13715"/>
    <lineage>
        <taxon>Eukaryota</taxon>
        <taxon>Viridiplantae</taxon>
        <taxon>Streptophyta</taxon>
        <taxon>Embryophyta</taxon>
        <taxon>Tracheophyta</taxon>
        <taxon>Spermatophyta</taxon>
        <taxon>Magnoliopsida</taxon>
        <taxon>Trochodendrales</taxon>
        <taxon>Trochodendraceae</taxon>
        <taxon>Tetracentron</taxon>
    </lineage>
</organism>
<accession>A0A834ZQL8</accession>
<gene>
    <name evidence="4" type="ORF">HHK36_004423</name>
</gene>
<name>A0A834ZQL8_TETSI</name>
<feature type="compositionally biased region" description="Basic and acidic residues" evidence="3">
    <location>
        <begin position="215"/>
        <end position="224"/>
    </location>
</feature>